<dbReference type="InParanoid" id="W4JYY2"/>
<sequence>MTTSSSGYDDQPDSPTLFHPAGSPFNDVDADLTIRSSDNVEFHVHKVILAKASRTFRDMFALPPPMYSSSQHPEDDYKDGRLVVHLSENSSVLDMMFRLFYPVDSPKITSIVDIRAVLRALDKYLVDGFPETIENILMGGIEREPQTICVIACRYDLPKVANAAAKLTLRDPILYSGPYPSDEDLSYISAAKYRRLLLYHQQCSERAAAVVQSLLWMDGRSIPSAVEDGSSPPPGCTCSRGEKWAISRYGRKRGSPNGPAPTISMYKVTDWVTGYLRRCERGLRDRPHWETVLEDRMLTPFIKMAEECMHCERTAVDLQMHKFSQLLADKIRSAIEQVPLPF</sequence>
<dbReference type="eggNOG" id="ENOG502SQKR">
    <property type="taxonomic scope" value="Eukaryota"/>
</dbReference>
<evidence type="ECO:0000313" key="4">
    <source>
        <dbReference type="Proteomes" id="UP000030671"/>
    </source>
</evidence>
<feature type="domain" description="BTB" evidence="2">
    <location>
        <begin position="30"/>
        <end position="101"/>
    </location>
</feature>
<dbReference type="InterPro" id="IPR011333">
    <property type="entry name" value="SKP1/BTB/POZ_sf"/>
</dbReference>
<keyword evidence="4" id="KW-1185">Reference proteome</keyword>
<dbReference type="RefSeq" id="XP_009548996.1">
    <property type="nucleotide sequence ID" value="XM_009550701.1"/>
</dbReference>
<dbReference type="HOGENOM" id="CLU_052397_0_1_1"/>
<dbReference type="KEGG" id="hir:HETIRDRAFT_419920"/>
<dbReference type="OrthoDB" id="3357985at2759"/>
<dbReference type="GeneID" id="20673617"/>
<dbReference type="AlphaFoldDB" id="W4JYY2"/>
<feature type="region of interest" description="Disordered" evidence="1">
    <location>
        <begin position="1"/>
        <end position="22"/>
    </location>
</feature>
<evidence type="ECO:0000259" key="2">
    <source>
        <dbReference type="PROSITE" id="PS50097"/>
    </source>
</evidence>
<dbReference type="SMART" id="SM00225">
    <property type="entry name" value="BTB"/>
    <property type="match status" value="1"/>
</dbReference>
<name>W4JYY2_HETIT</name>
<dbReference type="Gene3D" id="3.30.710.10">
    <property type="entry name" value="Potassium Channel Kv1.1, Chain A"/>
    <property type="match status" value="1"/>
</dbReference>
<reference evidence="3 4" key="1">
    <citation type="journal article" date="2012" name="New Phytol.">
        <title>Insight into trade-off between wood decay and parasitism from the genome of a fungal forest pathogen.</title>
        <authorList>
            <person name="Olson A."/>
            <person name="Aerts A."/>
            <person name="Asiegbu F."/>
            <person name="Belbahri L."/>
            <person name="Bouzid O."/>
            <person name="Broberg A."/>
            <person name="Canback B."/>
            <person name="Coutinho P.M."/>
            <person name="Cullen D."/>
            <person name="Dalman K."/>
            <person name="Deflorio G."/>
            <person name="van Diepen L.T."/>
            <person name="Dunand C."/>
            <person name="Duplessis S."/>
            <person name="Durling M."/>
            <person name="Gonthier P."/>
            <person name="Grimwood J."/>
            <person name="Fossdal C.G."/>
            <person name="Hansson D."/>
            <person name="Henrissat B."/>
            <person name="Hietala A."/>
            <person name="Himmelstrand K."/>
            <person name="Hoffmeister D."/>
            <person name="Hogberg N."/>
            <person name="James T.Y."/>
            <person name="Karlsson M."/>
            <person name="Kohler A."/>
            <person name="Kues U."/>
            <person name="Lee Y.H."/>
            <person name="Lin Y.C."/>
            <person name="Lind M."/>
            <person name="Lindquist E."/>
            <person name="Lombard V."/>
            <person name="Lucas S."/>
            <person name="Lunden K."/>
            <person name="Morin E."/>
            <person name="Murat C."/>
            <person name="Park J."/>
            <person name="Raffaello T."/>
            <person name="Rouze P."/>
            <person name="Salamov A."/>
            <person name="Schmutz J."/>
            <person name="Solheim H."/>
            <person name="Stahlberg J."/>
            <person name="Velez H."/>
            <person name="de Vries R.P."/>
            <person name="Wiebenga A."/>
            <person name="Woodward S."/>
            <person name="Yakovlev I."/>
            <person name="Garbelotto M."/>
            <person name="Martin F."/>
            <person name="Grigoriev I.V."/>
            <person name="Stenlid J."/>
        </authorList>
    </citation>
    <scope>NUCLEOTIDE SEQUENCE [LARGE SCALE GENOMIC DNA]</scope>
    <source>
        <strain evidence="3 4">TC 32-1</strain>
    </source>
</reference>
<proteinExistence type="predicted"/>
<organism evidence="3 4">
    <name type="scientific">Heterobasidion irregulare (strain TC 32-1)</name>
    <dbReference type="NCBI Taxonomy" id="747525"/>
    <lineage>
        <taxon>Eukaryota</taxon>
        <taxon>Fungi</taxon>
        <taxon>Dikarya</taxon>
        <taxon>Basidiomycota</taxon>
        <taxon>Agaricomycotina</taxon>
        <taxon>Agaricomycetes</taxon>
        <taxon>Russulales</taxon>
        <taxon>Bondarzewiaceae</taxon>
        <taxon>Heterobasidion</taxon>
        <taxon>Heterobasidion annosum species complex</taxon>
    </lineage>
</organism>
<dbReference type="SUPFAM" id="SSF54695">
    <property type="entry name" value="POZ domain"/>
    <property type="match status" value="1"/>
</dbReference>
<dbReference type="Proteomes" id="UP000030671">
    <property type="component" value="Unassembled WGS sequence"/>
</dbReference>
<evidence type="ECO:0000256" key="1">
    <source>
        <dbReference type="SAM" id="MobiDB-lite"/>
    </source>
</evidence>
<dbReference type="InterPro" id="IPR000210">
    <property type="entry name" value="BTB/POZ_dom"/>
</dbReference>
<dbReference type="STRING" id="747525.W4JYY2"/>
<protein>
    <recommendedName>
        <fullName evidence="2">BTB domain-containing protein</fullName>
    </recommendedName>
</protein>
<dbReference type="Pfam" id="PF00651">
    <property type="entry name" value="BTB"/>
    <property type="match status" value="1"/>
</dbReference>
<accession>W4JYY2</accession>
<dbReference type="EMBL" id="KI925461">
    <property type="protein sequence ID" value="ETW78679.1"/>
    <property type="molecule type" value="Genomic_DNA"/>
</dbReference>
<evidence type="ECO:0000313" key="3">
    <source>
        <dbReference type="EMBL" id="ETW78679.1"/>
    </source>
</evidence>
<gene>
    <name evidence="3" type="ORF">HETIRDRAFT_419920</name>
</gene>
<dbReference type="CDD" id="cd18186">
    <property type="entry name" value="BTB_POZ_ZBTB_KLHL-like"/>
    <property type="match status" value="1"/>
</dbReference>
<dbReference type="PROSITE" id="PS50097">
    <property type="entry name" value="BTB"/>
    <property type="match status" value="1"/>
</dbReference>